<dbReference type="EMBL" id="CALNXK010000471">
    <property type="protein sequence ID" value="CAH3186269.1"/>
    <property type="molecule type" value="Genomic_DNA"/>
</dbReference>
<accession>A0ABN8S5S7</accession>
<sequence length="127" mass="14300">MAVPSDRNTSAKVVEELSKYKDLEIEIARMWKMETETIPVVIGALRVIKKGLEKYVDKILGTSSIYKSRSSKKITLLGTAHILRKVLSIKLEVIYKTALLGKAKILRKVLSLYEEGKERPGSRGELL</sequence>
<comment type="caution">
    <text evidence="1">The sequence shown here is derived from an EMBL/GenBank/DDBJ whole genome shotgun (WGS) entry which is preliminary data.</text>
</comment>
<evidence type="ECO:0000313" key="2">
    <source>
        <dbReference type="Proteomes" id="UP001159405"/>
    </source>
</evidence>
<keyword evidence="2" id="KW-1185">Reference proteome</keyword>
<reference evidence="1 2" key="1">
    <citation type="submission" date="2022-05" db="EMBL/GenBank/DDBJ databases">
        <authorList>
            <consortium name="Genoscope - CEA"/>
            <person name="William W."/>
        </authorList>
    </citation>
    <scope>NUCLEOTIDE SEQUENCE [LARGE SCALE GENOMIC DNA]</scope>
</reference>
<evidence type="ECO:0000313" key="1">
    <source>
        <dbReference type="EMBL" id="CAH3186269.1"/>
    </source>
</evidence>
<dbReference type="Proteomes" id="UP001159405">
    <property type="component" value="Unassembled WGS sequence"/>
</dbReference>
<protein>
    <submittedName>
        <fullName evidence="1">Uncharacterized protein</fullName>
    </submittedName>
</protein>
<name>A0ABN8S5S7_9CNID</name>
<gene>
    <name evidence="1" type="ORF">PLOB_00034523</name>
</gene>
<organism evidence="1 2">
    <name type="scientific">Porites lobata</name>
    <dbReference type="NCBI Taxonomy" id="104759"/>
    <lineage>
        <taxon>Eukaryota</taxon>
        <taxon>Metazoa</taxon>
        <taxon>Cnidaria</taxon>
        <taxon>Anthozoa</taxon>
        <taxon>Hexacorallia</taxon>
        <taxon>Scleractinia</taxon>
        <taxon>Fungiina</taxon>
        <taxon>Poritidae</taxon>
        <taxon>Porites</taxon>
    </lineage>
</organism>
<proteinExistence type="predicted"/>